<feature type="transmembrane region" description="Helical" evidence="8">
    <location>
        <begin position="240"/>
        <end position="257"/>
    </location>
</feature>
<feature type="transmembrane region" description="Helical" evidence="8">
    <location>
        <begin position="264"/>
        <end position="284"/>
    </location>
</feature>
<feature type="transmembrane region" description="Helical" evidence="8">
    <location>
        <begin position="153"/>
        <end position="175"/>
    </location>
</feature>
<comment type="subcellular location">
    <subcellularLocation>
        <location evidence="1">Cell membrane</location>
        <topology evidence="1">Multi-pass membrane protein</topology>
    </subcellularLocation>
</comment>
<feature type="transmembrane region" description="Helical" evidence="8">
    <location>
        <begin position="204"/>
        <end position="228"/>
    </location>
</feature>
<dbReference type="AlphaFoldDB" id="A0A433X1H3"/>
<dbReference type="PANTHER" id="PTHR43271:SF2">
    <property type="entry name" value="BLL2771 PROTEIN"/>
    <property type="match status" value="1"/>
</dbReference>
<evidence type="ECO:0000256" key="8">
    <source>
        <dbReference type="SAM" id="Phobius"/>
    </source>
</evidence>
<dbReference type="EMBL" id="RZNX01000013">
    <property type="protein sequence ID" value="RUT27975.1"/>
    <property type="molecule type" value="Genomic_DNA"/>
</dbReference>
<evidence type="ECO:0000313" key="11">
    <source>
        <dbReference type="Proteomes" id="UP000272464"/>
    </source>
</evidence>
<feature type="transmembrane region" description="Helical" evidence="8">
    <location>
        <begin position="92"/>
        <end position="114"/>
    </location>
</feature>
<dbReference type="RefSeq" id="WP_127200895.1">
    <property type="nucleotide sequence ID" value="NZ_RZNX01000013.1"/>
</dbReference>
<dbReference type="GO" id="GO:0022857">
    <property type="term" value="F:transmembrane transporter activity"/>
    <property type="evidence" value="ECO:0007669"/>
    <property type="project" value="InterPro"/>
</dbReference>
<organism evidence="10 11">
    <name type="scientific">Paenibacillus zeisoli</name>
    <dbReference type="NCBI Taxonomy" id="2496267"/>
    <lineage>
        <taxon>Bacteria</taxon>
        <taxon>Bacillati</taxon>
        <taxon>Bacillota</taxon>
        <taxon>Bacilli</taxon>
        <taxon>Bacillales</taxon>
        <taxon>Paenibacillaceae</taxon>
        <taxon>Paenibacillus</taxon>
    </lineage>
</organism>
<keyword evidence="5 8" id="KW-0812">Transmembrane</keyword>
<feature type="transmembrane region" description="Helical" evidence="8">
    <location>
        <begin position="39"/>
        <end position="58"/>
    </location>
</feature>
<dbReference type="SUPFAM" id="SSF103473">
    <property type="entry name" value="MFS general substrate transporter"/>
    <property type="match status" value="1"/>
</dbReference>
<evidence type="ECO:0000256" key="7">
    <source>
        <dbReference type="ARBA" id="ARBA00023136"/>
    </source>
</evidence>
<evidence type="ECO:0000259" key="9">
    <source>
        <dbReference type="PROSITE" id="PS50850"/>
    </source>
</evidence>
<dbReference type="PANTHER" id="PTHR43271">
    <property type="entry name" value="BLL2771 PROTEIN"/>
    <property type="match status" value="1"/>
</dbReference>
<keyword evidence="3" id="KW-0813">Transport</keyword>
<evidence type="ECO:0000313" key="10">
    <source>
        <dbReference type="EMBL" id="RUT27975.1"/>
    </source>
</evidence>
<feature type="domain" description="Major facilitator superfamily (MFS) profile" evidence="9">
    <location>
        <begin position="1"/>
        <end position="380"/>
    </location>
</feature>
<feature type="transmembrane region" description="Helical" evidence="8">
    <location>
        <begin position="354"/>
        <end position="375"/>
    </location>
</feature>
<dbReference type="InterPro" id="IPR011701">
    <property type="entry name" value="MFS"/>
</dbReference>
<evidence type="ECO:0000256" key="4">
    <source>
        <dbReference type="ARBA" id="ARBA00022475"/>
    </source>
</evidence>
<keyword evidence="7 8" id="KW-0472">Membrane</keyword>
<reference evidence="10 11" key="1">
    <citation type="submission" date="2018-12" db="EMBL/GenBank/DDBJ databases">
        <authorList>
            <person name="Sun L."/>
            <person name="Chen Z."/>
        </authorList>
    </citation>
    <scope>NUCLEOTIDE SEQUENCE [LARGE SCALE GENOMIC DNA]</scope>
    <source>
        <strain evidence="10 11">3-5-3</strain>
    </source>
</reference>
<evidence type="ECO:0000256" key="2">
    <source>
        <dbReference type="ARBA" id="ARBA00008335"/>
    </source>
</evidence>
<evidence type="ECO:0000256" key="6">
    <source>
        <dbReference type="ARBA" id="ARBA00022989"/>
    </source>
</evidence>
<keyword evidence="6 8" id="KW-1133">Transmembrane helix</keyword>
<dbReference type="PROSITE" id="PS50850">
    <property type="entry name" value="MFS"/>
    <property type="match status" value="1"/>
</dbReference>
<feature type="transmembrane region" description="Helical" evidence="8">
    <location>
        <begin position="290"/>
        <end position="315"/>
    </location>
</feature>
<evidence type="ECO:0000256" key="1">
    <source>
        <dbReference type="ARBA" id="ARBA00004651"/>
    </source>
</evidence>
<evidence type="ECO:0000256" key="3">
    <source>
        <dbReference type="ARBA" id="ARBA00022448"/>
    </source>
</evidence>
<dbReference type="OrthoDB" id="9781156at2"/>
<feature type="transmembrane region" description="Helical" evidence="8">
    <location>
        <begin position="327"/>
        <end position="348"/>
    </location>
</feature>
<sequence>MTAVLSWSGMAVMCSLYVTIPLISIFASEFGITTTQAAGAGSIFSLGFALGCLVYGALSDRYGRKQVITMGLIALTLISFLLGTAHNLTMLFVLRGLQGAAAATFSPVALAYAVEMFPAHKRVTTIGFISTGFLVAGILGQVISGIVSQEYGWNMVFYLLAAMYACTAVLIIWLLPKGKVARPQANIWEPIKQMRNVFIRKNLVFSYIAALVLLMSFVSMYSVLGSYLSGPVFRLNPHEILYVRSIGVLGMLVAPFAGRLARRYGVLAVLRGGLTLAVLGLSSLGMIPNLLLLVFMTLVFVSGIALAVPSLVSLIGQLGGEARGIAVSVYTFILFAGTSLGPIVSIQFMKLGSFSFTFILLALILSVGLLAACLVKVKSTLEAGGS</sequence>
<feature type="transmembrane region" description="Helical" evidence="8">
    <location>
        <begin position="67"/>
        <end position="86"/>
    </location>
</feature>
<keyword evidence="4" id="KW-1003">Cell membrane</keyword>
<evidence type="ECO:0000256" key="5">
    <source>
        <dbReference type="ARBA" id="ARBA00022692"/>
    </source>
</evidence>
<comment type="caution">
    <text evidence="10">The sequence shown here is derived from an EMBL/GenBank/DDBJ whole genome shotgun (WGS) entry which is preliminary data.</text>
</comment>
<dbReference type="GO" id="GO:0005886">
    <property type="term" value="C:plasma membrane"/>
    <property type="evidence" value="ECO:0007669"/>
    <property type="project" value="UniProtKB-SubCell"/>
</dbReference>
<comment type="similarity">
    <text evidence="2">Belongs to the major facilitator superfamily.</text>
</comment>
<dbReference type="CDD" id="cd17324">
    <property type="entry name" value="MFS_NepI_like"/>
    <property type="match status" value="1"/>
</dbReference>
<feature type="transmembrane region" description="Helical" evidence="8">
    <location>
        <begin position="7"/>
        <end position="27"/>
    </location>
</feature>
<dbReference type="Gene3D" id="1.20.1250.20">
    <property type="entry name" value="MFS general substrate transporter like domains"/>
    <property type="match status" value="1"/>
</dbReference>
<accession>A0A433X1H3</accession>
<gene>
    <name evidence="10" type="ORF">EJP77_18925</name>
</gene>
<feature type="transmembrane region" description="Helical" evidence="8">
    <location>
        <begin position="126"/>
        <end position="147"/>
    </location>
</feature>
<dbReference type="InterPro" id="IPR036259">
    <property type="entry name" value="MFS_trans_sf"/>
</dbReference>
<dbReference type="Pfam" id="PF07690">
    <property type="entry name" value="MFS_1"/>
    <property type="match status" value="1"/>
</dbReference>
<keyword evidence="11" id="KW-1185">Reference proteome</keyword>
<dbReference type="InterPro" id="IPR020846">
    <property type="entry name" value="MFS_dom"/>
</dbReference>
<protein>
    <submittedName>
        <fullName evidence="10">MFS transporter</fullName>
    </submittedName>
</protein>
<name>A0A433X1H3_9BACL</name>
<proteinExistence type="inferred from homology"/>
<dbReference type="Proteomes" id="UP000272464">
    <property type="component" value="Unassembled WGS sequence"/>
</dbReference>